<protein>
    <submittedName>
        <fullName evidence="1">Uncharacterized protein</fullName>
    </submittedName>
</protein>
<dbReference type="Proteomes" id="UP000642014">
    <property type="component" value="Unassembled WGS sequence"/>
</dbReference>
<evidence type="ECO:0000313" key="1">
    <source>
        <dbReference type="EMBL" id="GGR20830.1"/>
    </source>
</evidence>
<comment type="caution">
    <text evidence="1">The sequence shown here is derived from an EMBL/GenBank/DDBJ whole genome shotgun (WGS) entry which is preliminary data.</text>
</comment>
<sequence length="51" mass="5934">MTDAQLFYEMYRALKHYTQGEVNATQVAHLVGQIRRGVRLEWSVPERLPCA</sequence>
<gene>
    <name evidence="1" type="ORF">GCM10010497_23960</name>
</gene>
<reference evidence="1 2" key="1">
    <citation type="journal article" date="2014" name="Int. J. Syst. Evol. Microbiol.">
        <title>Complete genome sequence of Corynebacterium casei LMG S-19264T (=DSM 44701T), isolated from a smear-ripened cheese.</title>
        <authorList>
            <consortium name="US DOE Joint Genome Institute (JGI-PGF)"/>
            <person name="Walter F."/>
            <person name="Albersmeier A."/>
            <person name="Kalinowski J."/>
            <person name="Ruckert C."/>
        </authorList>
    </citation>
    <scope>NUCLEOTIDE SEQUENCE [LARGE SCALE GENOMIC DNA]</scope>
    <source>
        <strain evidence="1 2">JCM 4205</strain>
    </source>
</reference>
<proteinExistence type="predicted"/>
<dbReference type="EMBL" id="BMSJ01000003">
    <property type="protein sequence ID" value="GGR20830.1"/>
    <property type="molecule type" value="Genomic_DNA"/>
</dbReference>
<dbReference type="AlphaFoldDB" id="A0AAV4KIB0"/>
<evidence type="ECO:0000313" key="2">
    <source>
        <dbReference type="Proteomes" id="UP000642014"/>
    </source>
</evidence>
<organism evidence="1 2">
    <name type="scientific">Streptomyces cinereoruber</name>
    <dbReference type="NCBI Taxonomy" id="67260"/>
    <lineage>
        <taxon>Bacteria</taxon>
        <taxon>Bacillati</taxon>
        <taxon>Actinomycetota</taxon>
        <taxon>Actinomycetes</taxon>
        <taxon>Kitasatosporales</taxon>
        <taxon>Streptomycetaceae</taxon>
        <taxon>Streptomyces</taxon>
    </lineage>
</organism>
<name>A0AAV4KIB0_9ACTN</name>
<dbReference type="RefSeq" id="WP_167309006.1">
    <property type="nucleotide sequence ID" value="NZ_BMSJ01000003.1"/>
</dbReference>
<accession>A0AAV4KIB0</accession>
<dbReference type="GeneID" id="95458805"/>